<organism evidence="1 2">
    <name type="scientific">Streptomyces malaysiensis</name>
    <dbReference type="NCBI Taxonomy" id="92644"/>
    <lineage>
        <taxon>Bacteria</taxon>
        <taxon>Bacillati</taxon>
        <taxon>Actinomycetota</taxon>
        <taxon>Actinomycetes</taxon>
        <taxon>Kitasatosporales</taxon>
        <taxon>Streptomycetaceae</taxon>
        <taxon>Streptomyces</taxon>
        <taxon>Streptomyces violaceusniger group</taxon>
    </lineage>
</organism>
<proteinExistence type="predicted"/>
<dbReference type="EMBL" id="JAALLH010000001">
    <property type="protein sequence ID" value="NIY69261.1"/>
    <property type="molecule type" value="Genomic_DNA"/>
</dbReference>
<protein>
    <submittedName>
        <fullName evidence="1">Uncharacterized protein</fullName>
    </submittedName>
</protein>
<dbReference type="AlphaFoldDB" id="A0A7X6B163"/>
<name>A0A7X6B163_STRMQ</name>
<sequence>MPRFRIELEGFDGGIRHVRYVHAGSMQKALVKVREVDWPSKGPGSDPSRFRVVEATEENASTEARNQRNARRRYINTIVEAGLTALGQNAPDRSDEEFFDVLCDIFTWTVVLPGEYVFPSGDTESGQLLKPNDVAAVMAQLLAAHLAHHGLKVTQKHPE</sequence>
<evidence type="ECO:0000313" key="1">
    <source>
        <dbReference type="EMBL" id="NIY69261.1"/>
    </source>
</evidence>
<comment type="caution">
    <text evidence="1">The sequence shown here is derived from an EMBL/GenBank/DDBJ whole genome shotgun (WGS) entry which is preliminary data.</text>
</comment>
<evidence type="ECO:0000313" key="2">
    <source>
        <dbReference type="Proteomes" id="UP000536624"/>
    </source>
</evidence>
<dbReference type="Proteomes" id="UP000536624">
    <property type="component" value="Unassembled WGS sequence"/>
</dbReference>
<accession>A0A7X6B163</accession>
<reference evidence="1 2" key="1">
    <citation type="submission" date="2020-02" db="EMBL/GenBank/DDBJ databases">
        <title>Streptomyces malaysiensis DSM14702 (JHCC583434, PFL_A843) Genome sequencing and assembly.</title>
        <authorList>
            <person name="Samborskyy M."/>
        </authorList>
    </citation>
    <scope>NUCLEOTIDE SEQUENCE [LARGE SCALE GENOMIC DNA]</scope>
    <source>
        <strain evidence="1 2">DSM 14702</strain>
    </source>
</reference>
<gene>
    <name evidence="1" type="ORF">SMALB_7369</name>
</gene>